<reference evidence="2" key="1">
    <citation type="journal article" date="2020" name="Phytopathology">
        <title>Genome Sequence Resources of Colletotrichum truncatum, C. plurivorum, C. musicola, and C. sojae: Four Species Pathogenic to Soybean (Glycine max).</title>
        <authorList>
            <person name="Rogerio F."/>
            <person name="Boufleur T.R."/>
            <person name="Ciampi-Guillardi M."/>
            <person name="Sukno S.A."/>
            <person name="Thon M.R."/>
            <person name="Massola Junior N.S."/>
            <person name="Baroncelli R."/>
        </authorList>
    </citation>
    <scope>NUCLEOTIDE SEQUENCE</scope>
    <source>
        <strain evidence="2">LFN0074</strain>
    </source>
</reference>
<accession>A0A8H6JKA1</accession>
<evidence type="ECO:0000313" key="3">
    <source>
        <dbReference type="Proteomes" id="UP000639643"/>
    </source>
</evidence>
<dbReference type="Proteomes" id="UP000639643">
    <property type="component" value="Unassembled WGS sequence"/>
</dbReference>
<dbReference type="EMBL" id="WIGM01000719">
    <property type="protein sequence ID" value="KAF6814754.1"/>
    <property type="molecule type" value="Genomic_DNA"/>
</dbReference>
<feature type="region of interest" description="Disordered" evidence="1">
    <location>
        <begin position="137"/>
        <end position="178"/>
    </location>
</feature>
<feature type="region of interest" description="Disordered" evidence="1">
    <location>
        <begin position="226"/>
        <end position="268"/>
    </location>
</feature>
<sequence length="337" mass="38095">MGRGMRQERQQLARRRYPWIRAIRAISGFSFSGEQPNIVYADAVPTMMELLTDAKTDTHANSDFNRGLVVASRAIDLLKTAIRLLEVKTRPDKVAEVMAALTEGRMKCSESIKARHAPPKKFQALSDEMDQWISILSKQNFRPHPNHRQRRRLQREAQRGARQNQGQRESRLLSEAPENRIQVQAAVDHPRAAGEVSPAGSSAPSIGLQQNGTQAETLLVRNQALEEENSKLRGENSKLRGENSKLREENSKLQSKNSNLRNEKSELEDEIEAMEAHCDQVQASFSRLTGSCDAHKAMLERFWKKISSLQSENARLRAAASLNYGQARNVGYYSRLH</sequence>
<evidence type="ECO:0000256" key="1">
    <source>
        <dbReference type="SAM" id="MobiDB-lite"/>
    </source>
</evidence>
<comment type="caution">
    <text evidence="2">The sequence shown here is derived from an EMBL/GenBank/DDBJ whole genome shotgun (WGS) entry which is preliminary data.</text>
</comment>
<dbReference type="Gene3D" id="6.10.250.3110">
    <property type="match status" value="1"/>
</dbReference>
<name>A0A8H6JKA1_9PEZI</name>
<proteinExistence type="predicted"/>
<protein>
    <submittedName>
        <fullName evidence="2">Uncharacterized protein</fullName>
    </submittedName>
</protein>
<keyword evidence="3" id="KW-1185">Reference proteome</keyword>
<feature type="compositionally biased region" description="Polar residues" evidence="1">
    <location>
        <begin position="199"/>
        <end position="208"/>
    </location>
</feature>
<gene>
    <name evidence="2" type="ORF">CMUS01_12581</name>
</gene>
<dbReference type="AlphaFoldDB" id="A0A8H6JKA1"/>
<dbReference type="OrthoDB" id="10255522at2759"/>
<dbReference type="SUPFAM" id="SSF90257">
    <property type="entry name" value="Myosin rod fragments"/>
    <property type="match status" value="1"/>
</dbReference>
<feature type="compositionally biased region" description="Basic residues" evidence="1">
    <location>
        <begin position="144"/>
        <end position="153"/>
    </location>
</feature>
<feature type="compositionally biased region" description="Basic and acidic residues" evidence="1">
    <location>
        <begin position="228"/>
        <end position="251"/>
    </location>
</feature>
<feature type="region of interest" description="Disordered" evidence="1">
    <location>
        <begin position="189"/>
        <end position="208"/>
    </location>
</feature>
<evidence type="ECO:0000313" key="2">
    <source>
        <dbReference type="EMBL" id="KAF6814754.1"/>
    </source>
</evidence>
<organism evidence="2 3">
    <name type="scientific">Colletotrichum musicola</name>
    <dbReference type="NCBI Taxonomy" id="2175873"/>
    <lineage>
        <taxon>Eukaryota</taxon>
        <taxon>Fungi</taxon>
        <taxon>Dikarya</taxon>
        <taxon>Ascomycota</taxon>
        <taxon>Pezizomycotina</taxon>
        <taxon>Sordariomycetes</taxon>
        <taxon>Hypocreomycetidae</taxon>
        <taxon>Glomerellales</taxon>
        <taxon>Glomerellaceae</taxon>
        <taxon>Colletotrichum</taxon>
        <taxon>Colletotrichum orchidearum species complex</taxon>
    </lineage>
</organism>